<keyword evidence="5" id="KW-0507">mRNA processing</keyword>
<dbReference type="InterPro" id="IPR034264">
    <property type="entry name" value="RBM48_RRM"/>
</dbReference>
<evidence type="ECO:0000256" key="12">
    <source>
        <dbReference type="ARBA" id="ARBA00022884"/>
    </source>
</evidence>
<evidence type="ECO:0000256" key="8">
    <source>
        <dbReference type="ARBA" id="ARBA00022737"/>
    </source>
</evidence>
<keyword evidence="4" id="KW-0597">Phosphoprotein</keyword>
<evidence type="ECO:0000313" key="19">
    <source>
        <dbReference type="EMBL" id="TRZ01841.1"/>
    </source>
</evidence>
<evidence type="ECO:0000313" key="20">
    <source>
        <dbReference type="Proteomes" id="UP000316079"/>
    </source>
</evidence>
<feature type="domain" description="THAP-type" evidence="18">
    <location>
        <begin position="1"/>
        <end position="93"/>
    </location>
</feature>
<organism evidence="19 20">
    <name type="scientific">Danionella cerebrum</name>
    <dbReference type="NCBI Taxonomy" id="2873325"/>
    <lineage>
        <taxon>Eukaryota</taxon>
        <taxon>Metazoa</taxon>
        <taxon>Chordata</taxon>
        <taxon>Craniata</taxon>
        <taxon>Vertebrata</taxon>
        <taxon>Euteleostomi</taxon>
        <taxon>Actinopterygii</taxon>
        <taxon>Neopterygii</taxon>
        <taxon>Teleostei</taxon>
        <taxon>Ostariophysi</taxon>
        <taxon>Cypriniformes</taxon>
        <taxon>Danionidae</taxon>
        <taxon>Danioninae</taxon>
        <taxon>Danionella</taxon>
    </lineage>
</organism>
<evidence type="ECO:0000256" key="11">
    <source>
        <dbReference type="ARBA" id="ARBA00022843"/>
    </source>
</evidence>
<evidence type="ECO:0000256" key="9">
    <source>
        <dbReference type="ARBA" id="ARBA00022771"/>
    </source>
</evidence>
<evidence type="ECO:0000256" key="6">
    <source>
        <dbReference type="ARBA" id="ARBA00022723"/>
    </source>
</evidence>
<feature type="region of interest" description="Disordered" evidence="17">
    <location>
        <begin position="783"/>
        <end position="820"/>
    </location>
</feature>
<dbReference type="GO" id="GO:0003723">
    <property type="term" value="F:RNA binding"/>
    <property type="evidence" value="ECO:0007669"/>
    <property type="project" value="UniProtKB-KW"/>
</dbReference>
<evidence type="ECO:0000256" key="17">
    <source>
        <dbReference type="SAM" id="MobiDB-lite"/>
    </source>
</evidence>
<accession>A0A553RI28</accession>
<gene>
    <name evidence="19" type="ORF">DNTS_004281</name>
</gene>
<dbReference type="Pfam" id="PF24900">
    <property type="entry name" value="TRASH_ZMYM4"/>
    <property type="match status" value="1"/>
</dbReference>
<keyword evidence="13 16" id="KW-0238">DNA-binding</keyword>
<proteinExistence type="inferred from homology"/>
<dbReference type="GO" id="GO:0003677">
    <property type="term" value="F:DNA binding"/>
    <property type="evidence" value="ECO:0007669"/>
    <property type="project" value="UniProtKB-UniRule"/>
</dbReference>
<dbReference type="GO" id="GO:0005681">
    <property type="term" value="C:spliceosomal complex"/>
    <property type="evidence" value="ECO:0007669"/>
    <property type="project" value="UniProtKB-KW"/>
</dbReference>
<keyword evidence="14" id="KW-0508">mRNA splicing</keyword>
<dbReference type="InterPro" id="IPR010507">
    <property type="entry name" value="Znf_MYM"/>
</dbReference>
<evidence type="ECO:0000256" key="14">
    <source>
        <dbReference type="ARBA" id="ARBA00023187"/>
    </source>
</evidence>
<sequence length="1574" mass="178415">MVLKCAFHGCKNQEDVLDKRKSSDERLSFHAFPTLDLERLRLWLLAAHRDVDLPLQHVKQLRICSEHFSPEDFKPYKGKRCRQLRSSAVPHVGPQQTEGSELTLDLDSEPECSFQDSSQVTHQILTDSDSDSPSDDLKGDETYCPDYVQPTKKKILRRSSQRALLPKKSFKSVPLLCGACGKVLVKGQKAFECSDSSKLYCSLDCFRSTKKKTCHNCLKDICDVKSIISAPVDMSGSMMSFCSQKCHTALTLKCRVCQKTGVMRHEVNFMGCILKLCSDDCFTRFRSSNKLTMNSCVTCGGYCYGTDAQCPSLSIYNKVVKFCSSNCLNAYKKRSQKPVTCKMCNALRPAAKTLDSPNAKGVLEVFCSASCVTASKNPKVRLPVESGNAKGSLSEKTPITQVNTITSTSSNKAVPKPVTTKLAPTASTAPSGKEQNEAKIPCYHCLETFSNKPELLEYKRKMHAFCGNVCTEEFKKINSRIARCEQCKRNKAVTTVRRIDRIECLFCDDGCKSLHEQKMIKQWGDQLCHNCFYCEGMSSALVTEEIDGKEQEFCGKECLIKLQSIIRQEVKCSMCNQVKPMKERVKWLGEMKDFCSRRCLLFYCSLRGVTGAAIKAKSKTFDNPSLVSVNNKPDRKDPVAPSQTLKKEVLQKKTATKNKSTFCKPLTADAETQIEEKPKVIVLPIPVPVFVPVPMNLYTQYTPQPLGIPFPVPVPFFLPTTLDNAENIIEAIKEIKEKISDDPLEADLVLMAEKVAEEAEKEKSITSCDTMDDKEDLDVKDLCVDDPVSPAPKVDKTPEPDVPPPSRSDRKIPVPSKEPQMDLEMDFPVETIENIKDRVLKDSSKRKSCKRGHEGIPKKKQVRKSAPEHSSIFSKVQNKYGVNAWKDWVHSTNAQPNTDDSRVSSSAITLKEDVLKCSMAELSYGLCKFISGVRRPNGSKYSPDSIFYLCLGIQQYLFENGRMENIFSEIFYSDFCFELRNMLKGWKPTILPSGYIHSRVEEEYLWECKQLGAFTPGVLLNTLVYLFTKYFNYKTVEEHRCLSFATVRHHSKGPLNNRVSFLGFHQPKLAPESDGVPVKRRKKKTEQQVWKIPQNPDNPLRCPVRLYEFYVSKCPRGIRDSTSNFYLSPERSCVPSSPTWFSSKSLSNEALDCMLARICTVREIYLETEKRLISTDSDSDSGYTHGRIRLDFYFERAPDAADYTTEMESSVANPSVWDTQKVYKHHEQQNVAQTRPKYREGRRLKAVKVYTINLESRFLMVHGVPAIGVMPELVKLFALYGVIEEYRALDEYPAEQFTEVYLIKYQKLTSARVAKRHTDEKSFFGGQLHVCYAPEYETVEETRQKLQDRRRYINRATQNTEKICFQQQEVSTELSTSKVKATPEIQKAPEETREVNLNSELSFPFLPSPPAENVSSRFHDLTQPSHMHGNPQTMIPMEDKMGSLHSFIPPVPEASKPTASSSSCSGKQRDCIQRQKMVAPAVRFMPRTTHLESRKRKLDERTFFLGENNESVLLIGPKLPETPKLDMEDNSLNVTAHLIRQTMNKVTVPLKVKSVPEVNPVRTKKTTVKARRRI</sequence>
<keyword evidence="9 16" id="KW-0863">Zinc-finger</keyword>
<evidence type="ECO:0000256" key="7">
    <source>
        <dbReference type="ARBA" id="ARBA00022728"/>
    </source>
</evidence>
<comment type="similarity">
    <text evidence="1">Belongs to the RBM48 family.</text>
</comment>
<dbReference type="GO" id="GO:0008380">
    <property type="term" value="P:RNA splicing"/>
    <property type="evidence" value="ECO:0007669"/>
    <property type="project" value="UniProtKB-KW"/>
</dbReference>
<dbReference type="FunFam" id="3.30.70.330:FF:000424">
    <property type="entry name" value="RNA-binding protein 48 isoform X4"/>
    <property type="match status" value="1"/>
</dbReference>
<dbReference type="SUPFAM" id="SSF57716">
    <property type="entry name" value="Glucocorticoid receptor-like (DNA-binding domain)"/>
    <property type="match status" value="2"/>
</dbReference>
<dbReference type="Proteomes" id="UP000316079">
    <property type="component" value="Unassembled WGS sequence"/>
</dbReference>
<dbReference type="InterPro" id="IPR057926">
    <property type="entry name" value="QRICH1_dom"/>
</dbReference>
<dbReference type="PANTHER" id="PTHR45736:SF5">
    <property type="entry name" value="ZINC FINGER MYM-TYPE PROTEIN 4"/>
    <property type="match status" value="1"/>
</dbReference>
<comment type="caution">
    <text evidence="19">The sequence shown here is derived from an EMBL/GenBank/DDBJ whole genome shotgun (WGS) entry which is preliminary data.</text>
</comment>
<evidence type="ECO:0000256" key="13">
    <source>
        <dbReference type="ARBA" id="ARBA00023125"/>
    </source>
</evidence>
<dbReference type="EMBL" id="SRMA01024041">
    <property type="protein sequence ID" value="TRZ01841.1"/>
    <property type="molecule type" value="Genomic_DNA"/>
</dbReference>
<dbReference type="PANTHER" id="PTHR45736">
    <property type="entry name" value="ZINC FINGER MYM-TYPE PROTEIN"/>
    <property type="match status" value="1"/>
</dbReference>
<keyword evidence="20" id="KW-1185">Reference proteome</keyword>
<keyword evidence="8" id="KW-0677">Repeat</keyword>
<feature type="compositionally biased region" description="Basic and acidic residues" evidence="17">
    <location>
        <begin position="842"/>
        <end position="857"/>
    </location>
</feature>
<feature type="region of interest" description="Disordered" evidence="17">
    <location>
        <begin position="842"/>
        <end position="870"/>
    </location>
</feature>
<evidence type="ECO:0000256" key="2">
    <source>
        <dbReference type="ARBA" id="ARBA00015189"/>
    </source>
</evidence>
<dbReference type="STRING" id="623744.A0A553RI28"/>
<evidence type="ECO:0000256" key="4">
    <source>
        <dbReference type="ARBA" id="ARBA00022553"/>
    </source>
</evidence>
<evidence type="ECO:0000256" key="5">
    <source>
        <dbReference type="ARBA" id="ARBA00022664"/>
    </source>
</evidence>
<evidence type="ECO:0000256" key="16">
    <source>
        <dbReference type="PROSITE-ProRule" id="PRU00309"/>
    </source>
</evidence>
<keyword evidence="10" id="KW-0862">Zinc</keyword>
<keyword evidence="3" id="KW-1017">Isopeptide bond</keyword>
<dbReference type="InterPro" id="IPR051284">
    <property type="entry name" value="ZnF_MYMT-QRICH1"/>
</dbReference>
<evidence type="ECO:0000259" key="18">
    <source>
        <dbReference type="PROSITE" id="PS50950"/>
    </source>
</evidence>
<keyword evidence="6" id="KW-0479">Metal-binding</keyword>
<evidence type="ECO:0000256" key="10">
    <source>
        <dbReference type="ARBA" id="ARBA00022833"/>
    </source>
</evidence>
<dbReference type="InterPro" id="IPR011017">
    <property type="entry name" value="TRASH_dom"/>
</dbReference>
<dbReference type="Pfam" id="PF05485">
    <property type="entry name" value="THAP"/>
    <property type="match status" value="1"/>
</dbReference>
<dbReference type="SMART" id="SM00692">
    <property type="entry name" value="DM3"/>
    <property type="match status" value="1"/>
</dbReference>
<dbReference type="Pfam" id="PF25561">
    <property type="entry name" value="QRICH1"/>
    <property type="match status" value="1"/>
</dbReference>
<dbReference type="GO" id="GO:0008270">
    <property type="term" value="F:zinc ion binding"/>
    <property type="evidence" value="ECO:0007669"/>
    <property type="project" value="UniProtKB-KW"/>
</dbReference>
<keyword evidence="7" id="KW-0747">Spliceosome</keyword>
<dbReference type="InterPro" id="IPR021893">
    <property type="entry name" value="ZMYM2-like_C"/>
</dbReference>
<dbReference type="SMART" id="SM00746">
    <property type="entry name" value="TRASH"/>
    <property type="match status" value="7"/>
</dbReference>
<dbReference type="Pfam" id="PF12012">
    <property type="entry name" value="DUF3504"/>
    <property type="match status" value="1"/>
</dbReference>
<keyword evidence="11" id="KW-0832">Ubl conjugation</keyword>
<evidence type="ECO:0000256" key="15">
    <source>
        <dbReference type="ARBA" id="ARBA00035004"/>
    </source>
</evidence>
<dbReference type="InterPro" id="IPR006612">
    <property type="entry name" value="THAP_Znf"/>
</dbReference>
<dbReference type="CDD" id="cd12442">
    <property type="entry name" value="RRM_RBM48"/>
    <property type="match status" value="1"/>
</dbReference>
<keyword evidence="12" id="KW-0694">RNA-binding</keyword>
<comment type="function">
    <text evidence="15">As a component of the minor spliceosome, involved in the splicing of U12-type introns in pre-mRNAs.</text>
</comment>
<evidence type="ECO:0000256" key="3">
    <source>
        <dbReference type="ARBA" id="ARBA00022499"/>
    </source>
</evidence>
<dbReference type="Pfam" id="PF06467">
    <property type="entry name" value="zf-FCS"/>
    <property type="match status" value="2"/>
</dbReference>
<dbReference type="PROSITE" id="PS50950">
    <property type="entry name" value="ZF_THAP"/>
    <property type="match status" value="1"/>
</dbReference>
<dbReference type="OrthoDB" id="10025028at2759"/>
<name>A0A553RI28_9TELE</name>
<protein>
    <recommendedName>
        <fullName evidence="2">RNA-binding protein 48</fullName>
    </recommendedName>
</protein>
<reference evidence="19 20" key="1">
    <citation type="journal article" date="2019" name="Sci. Data">
        <title>Hybrid genome assembly and annotation of Danionella translucida.</title>
        <authorList>
            <person name="Kadobianskyi M."/>
            <person name="Schulze L."/>
            <person name="Schuelke M."/>
            <person name="Judkewitz B."/>
        </authorList>
    </citation>
    <scope>NUCLEOTIDE SEQUENCE [LARGE SCALE GENOMIC DNA]</scope>
    <source>
        <strain evidence="19 20">Bolton</strain>
    </source>
</reference>
<evidence type="ECO:0000256" key="1">
    <source>
        <dbReference type="ARBA" id="ARBA00006938"/>
    </source>
</evidence>
<dbReference type="GO" id="GO:0006397">
    <property type="term" value="P:mRNA processing"/>
    <property type="evidence" value="ECO:0007669"/>
    <property type="project" value="UniProtKB-KW"/>
</dbReference>
<dbReference type="SMART" id="SM00980">
    <property type="entry name" value="THAP"/>
    <property type="match status" value="1"/>
</dbReference>